<dbReference type="Gene3D" id="3.40.190.10">
    <property type="entry name" value="Periplasmic binding protein-like II"/>
    <property type="match status" value="1"/>
</dbReference>
<accession>A0ABV6JTB9</accession>
<evidence type="ECO:0000313" key="5">
    <source>
        <dbReference type="EMBL" id="MFC0408710.1"/>
    </source>
</evidence>
<feature type="region of interest" description="Disordered" evidence="4">
    <location>
        <begin position="1"/>
        <end position="36"/>
    </location>
</feature>
<name>A0ABV6JTB9_9PROT</name>
<dbReference type="InterPro" id="IPR006311">
    <property type="entry name" value="TAT_signal"/>
</dbReference>
<dbReference type="Proteomes" id="UP001589865">
    <property type="component" value="Unassembled WGS sequence"/>
</dbReference>
<keyword evidence="6" id="KW-1185">Reference proteome</keyword>
<evidence type="ECO:0000256" key="2">
    <source>
        <dbReference type="ARBA" id="ARBA00022448"/>
    </source>
</evidence>
<comment type="similarity">
    <text evidence="1">Belongs to the bacterial solute-binding protein 1 family.</text>
</comment>
<protein>
    <submittedName>
        <fullName evidence="5">ABC transporter substrate-binding protein</fullName>
    </submittedName>
</protein>
<gene>
    <name evidence="5" type="ORF">ACFFGY_10645</name>
</gene>
<evidence type="ECO:0000256" key="1">
    <source>
        <dbReference type="ARBA" id="ARBA00008520"/>
    </source>
</evidence>
<dbReference type="Pfam" id="PF01547">
    <property type="entry name" value="SBP_bac_1"/>
    <property type="match status" value="1"/>
</dbReference>
<dbReference type="RefSeq" id="WP_377044468.1">
    <property type="nucleotide sequence ID" value="NZ_JBHLUN010000007.1"/>
</dbReference>
<reference evidence="5 6" key="1">
    <citation type="submission" date="2024-09" db="EMBL/GenBank/DDBJ databases">
        <authorList>
            <person name="Sun Q."/>
            <person name="Mori K."/>
        </authorList>
    </citation>
    <scope>NUCLEOTIDE SEQUENCE [LARGE SCALE GENOMIC DNA]</scope>
    <source>
        <strain evidence="5 6">TBRC 5777</strain>
    </source>
</reference>
<dbReference type="EMBL" id="JBHLUN010000007">
    <property type="protein sequence ID" value="MFC0408710.1"/>
    <property type="molecule type" value="Genomic_DNA"/>
</dbReference>
<organism evidence="5 6">
    <name type="scientific">Roseomonas elaeocarpi</name>
    <dbReference type="NCBI Taxonomy" id="907779"/>
    <lineage>
        <taxon>Bacteria</taxon>
        <taxon>Pseudomonadati</taxon>
        <taxon>Pseudomonadota</taxon>
        <taxon>Alphaproteobacteria</taxon>
        <taxon>Acetobacterales</taxon>
        <taxon>Roseomonadaceae</taxon>
        <taxon>Roseomonas</taxon>
    </lineage>
</organism>
<comment type="caution">
    <text evidence="5">The sequence shown here is derived from an EMBL/GenBank/DDBJ whole genome shotgun (WGS) entry which is preliminary data.</text>
</comment>
<dbReference type="InterPro" id="IPR006059">
    <property type="entry name" value="SBP"/>
</dbReference>
<dbReference type="CDD" id="cd13585">
    <property type="entry name" value="PBP2_TMBP_like"/>
    <property type="match status" value="1"/>
</dbReference>
<sequence length="467" mass="50903">MVRATGTPAKRDETVQGTQMVPASQDGARTAVPGGTLPAPGRRALLGAGLGAGLAAATAGWRPARAQGTSQAAVTLNFAVWGNRAEEEAFQALIKRYTDAHPNVTIRLEVNGSSTQLYQQVDTRLAGRQAPDLIRIQYQQTGRYAKAGAIVDLSGHLDGAAAGQFAPAMWNAVNYRGKVFGLPHHTDTLAVFCNLDMFRKIGVELPKRVEDSWRWEEFIRIARALKEQGGAPFGFASAWQNNTGYRFLPYLYQHGGKMLSDDLSRPQLSSKEGVETIAWAQSWFNEKLVPPTTSVKSSEQTQNLLANGTIGMLVHGDWQIPFLQDAMKRAEWGVTFMPRDVAMASDLGGNCLAVTRDSKNRDVAIDFLRFATDEANMREFCIAGGFLPVRKSLMGSALPYTLRPDAMQVFVEQSRTIPDHLARTVTLPEFSRINAKLSEQLDLAFTSGQDAKTTAANIDAATQSLLG</sequence>
<evidence type="ECO:0000256" key="3">
    <source>
        <dbReference type="ARBA" id="ARBA00022729"/>
    </source>
</evidence>
<dbReference type="PANTHER" id="PTHR30061">
    <property type="entry name" value="MALTOSE-BINDING PERIPLASMIC PROTEIN"/>
    <property type="match status" value="1"/>
</dbReference>
<dbReference type="PANTHER" id="PTHR30061:SF50">
    <property type="entry name" value="MALTOSE_MALTODEXTRIN-BINDING PERIPLASMIC PROTEIN"/>
    <property type="match status" value="1"/>
</dbReference>
<evidence type="ECO:0000313" key="6">
    <source>
        <dbReference type="Proteomes" id="UP001589865"/>
    </source>
</evidence>
<proteinExistence type="inferred from homology"/>
<keyword evidence="3" id="KW-0732">Signal</keyword>
<dbReference type="PROSITE" id="PS51318">
    <property type="entry name" value="TAT"/>
    <property type="match status" value="1"/>
</dbReference>
<evidence type="ECO:0000256" key="4">
    <source>
        <dbReference type="SAM" id="MobiDB-lite"/>
    </source>
</evidence>
<dbReference type="SUPFAM" id="SSF53850">
    <property type="entry name" value="Periplasmic binding protein-like II"/>
    <property type="match status" value="1"/>
</dbReference>
<keyword evidence="2" id="KW-0813">Transport</keyword>